<keyword evidence="4" id="KW-1185">Reference proteome</keyword>
<dbReference type="GO" id="GO:0016746">
    <property type="term" value="F:acyltransferase activity"/>
    <property type="evidence" value="ECO:0007669"/>
    <property type="project" value="InterPro"/>
</dbReference>
<dbReference type="InterPro" id="IPR002123">
    <property type="entry name" value="Plipid/glycerol_acylTrfase"/>
</dbReference>
<proteinExistence type="predicted"/>
<evidence type="ECO:0000256" key="1">
    <source>
        <dbReference type="SAM" id="Phobius"/>
    </source>
</evidence>
<dbReference type="WBParaSite" id="TREG1_121920.1">
    <property type="protein sequence ID" value="TREG1_121920.1"/>
    <property type="gene ID" value="TREG1_121920"/>
</dbReference>
<evidence type="ECO:0000259" key="3">
    <source>
        <dbReference type="Pfam" id="PF01553"/>
    </source>
</evidence>
<keyword evidence="1" id="KW-0472">Membrane</keyword>
<name>A0AA85J0G7_TRIRE</name>
<keyword evidence="2" id="KW-0732">Signal</keyword>
<dbReference type="GO" id="GO:0016020">
    <property type="term" value="C:membrane"/>
    <property type="evidence" value="ECO:0007669"/>
    <property type="project" value="TreeGrafter"/>
</dbReference>
<evidence type="ECO:0000313" key="4">
    <source>
        <dbReference type="Proteomes" id="UP000050795"/>
    </source>
</evidence>
<dbReference type="CDD" id="cd07987">
    <property type="entry name" value="LPLAT_MGAT-like"/>
    <property type="match status" value="1"/>
</dbReference>
<evidence type="ECO:0000256" key="2">
    <source>
        <dbReference type="SAM" id="SignalP"/>
    </source>
</evidence>
<reference evidence="4" key="1">
    <citation type="submission" date="2022-06" db="EMBL/GenBank/DDBJ databases">
        <authorList>
            <person name="Berger JAMES D."/>
            <person name="Berger JAMES D."/>
        </authorList>
    </citation>
    <scope>NUCLEOTIDE SEQUENCE [LARGE SCALE GENOMIC DNA]</scope>
</reference>
<dbReference type="PANTHER" id="PTHR22753">
    <property type="entry name" value="TRANSMEMBRANE PROTEIN 68"/>
    <property type="match status" value="1"/>
</dbReference>
<organism evidence="4 5">
    <name type="scientific">Trichobilharzia regenti</name>
    <name type="common">Nasal bird schistosome</name>
    <dbReference type="NCBI Taxonomy" id="157069"/>
    <lineage>
        <taxon>Eukaryota</taxon>
        <taxon>Metazoa</taxon>
        <taxon>Spiralia</taxon>
        <taxon>Lophotrochozoa</taxon>
        <taxon>Platyhelminthes</taxon>
        <taxon>Trematoda</taxon>
        <taxon>Digenea</taxon>
        <taxon>Strigeidida</taxon>
        <taxon>Schistosomatoidea</taxon>
        <taxon>Schistosomatidae</taxon>
        <taxon>Trichobilharzia</taxon>
    </lineage>
</organism>
<accession>A0AA85J0G7</accession>
<protein>
    <recommendedName>
        <fullName evidence="3">Phospholipid/glycerol acyltransferase domain-containing protein</fullName>
    </recommendedName>
</protein>
<feature type="transmembrane region" description="Helical" evidence="1">
    <location>
        <begin position="323"/>
        <end position="345"/>
    </location>
</feature>
<feature type="chain" id="PRO_5041644742" description="Phospholipid/glycerol acyltransferase domain-containing protein" evidence="2">
    <location>
        <begin position="22"/>
        <end position="369"/>
    </location>
</feature>
<feature type="signal peptide" evidence="2">
    <location>
        <begin position="1"/>
        <end position="21"/>
    </location>
</feature>
<dbReference type="Proteomes" id="UP000050795">
    <property type="component" value="Unassembled WGS sequence"/>
</dbReference>
<evidence type="ECO:0000313" key="5">
    <source>
        <dbReference type="WBParaSite" id="TREG1_121920.1"/>
    </source>
</evidence>
<feature type="transmembrane region" description="Helical" evidence="1">
    <location>
        <begin position="74"/>
        <end position="99"/>
    </location>
</feature>
<reference evidence="5" key="2">
    <citation type="submission" date="2023-11" db="UniProtKB">
        <authorList>
            <consortium name="WormBaseParasite"/>
        </authorList>
    </citation>
    <scope>IDENTIFICATION</scope>
</reference>
<dbReference type="PANTHER" id="PTHR22753:SF14">
    <property type="entry name" value="MONOACYLGLYCEROL_DIACYLGLYCEROL O-ACYLTRANSFERASE"/>
    <property type="match status" value="1"/>
</dbReference>
<dbReference type="Pfam" id="PF01553">
    <property type="entry name" value="Acyltransferase"/>
    <property type="match status" value="1"/>
</dbReference>
<keyword evidence="1" id="KW-1133">Transmembrane helix</keyword>
<dbReference type="AlphaFoldDB" id="A0AA85J0G7"/>
<keyword evidence="1" id="KW-0812">Transmembrane</keyword>
<feature type="domain" description="Phospholipid/glycerol acyltransferase" evidence="3">
    <location>
        <begin position="159"/>
        <end position="293"/>
    </location>
</feature>
<sequence length="369" mass="42709">MHCYFLSFFIISIGWLHSSYCLVQGDDSLFNQLYTLFLGNQTIATLIPSAWLDYISNLPGSGYLIAFIYWLRHPLLLCLLLPFLLIFFIYFTVVFIHLYHLRYWLRRHLNRLLSVIFSETTRTTSETGGHVYLDSIAELLRRVVAAIWDAHGRIFHGYEVIGMEKLPVGGPAYLVYYHGTCPFDAYYFMSRHCIERDRFPVPVVDRFLFRVPGFGRLLEIVGAIEGSVDECVAHLQPGHVLKNGKISQGDVLLLAPGGVREALFSDEFYTVMWEKRRGFARISLLSGQPIYPMFTENIREAIRIVQSGKGWWRSLYERTRLPLSIFYGYFPLSLGHILVILSIQWQMKHLTNWLIGFVCQLKSLSKNIS</sequence>